<evidence type="ECO:0000313" key="2">
    <source>
        <dbReference type="Proteomes" id="UP000013165"/>
    </source>
</evidence>
<gene>
    <name evidence="1" type="ORF">J057_03650</name>
</gene>
<dbReference type="Proteomes" id="UP000013165">
    <property type="component" value="Unassembled WGS sequence"/>
</dbReference>
<dbReference type="EMBL" id="APLQ01000010">
    <property type="protein sequence ID" value="ENO16768.1"/>
    <property type="molecule type" value="Genomic_DNA"/>
</dbReference>
<dbReference type="AlphaFoldDB" id="N6X6P0"/>
<evidence type="ECO:0008006" key="3">
    <source>
        <dbReference type="Google" id="ProtNLM"/>
    </source>
</evidence>
<evidence type="ECO:0000313" key="1">
    <source>
        <dbReference type="EMBL" id="ENO16768.1"/>
    </source>
</evidence>
<name>N6X6P0_9GAMM</name>
<organism evidence="1 2">
    <name type="scientific">Marinobacter nanhaiticus D15-8W</name>
    <dbReference type="NCBI Taxonomy" id="626887"/>
    <lineage>
        <taxon>Bacteria</taxon>
        <taxon>Pseudomonadati</taxon>
        <taxon>Pseudomonadota</taxon>
        <taxon>Gammaproteobacteria</taxon>
        <taxon>Pseudomonadales</taxon>
        <taxon>Marinobacteraceae</taxon>
        <taxon>Marinobacter</taxon>
    </lineage>
</organism>
<dbReference type="eggNOG" id="COG3012">
    <property type="taxonomic scope" value="Bacteria"/>
</dbReference>
<keyword evidence="2" id="KW-1185">Reference proteome</keyword>
<protein>
    <recommendedName>
        <fullName evidence="3">NERD domain-containing protein</fullName>
    </recommendedName>
</protein>
<dbReference type="PATRIC" id="fig|626887.3.peg.717"/>
<accession>N6X6P0</accession>
<proteinExistence type="predicted"/>
<dbReference type="HOGENOM" id="CLU_933194_0_0_6"/>
<sequence length="298" mass="34183">MREAILYAGESAFLFQYTNFSKQKYKKDSAWLKLHKGFTASEAAELIDSIKKIINKKMPQIVKSFKSKPPDEWKILPAYCFTSDELSNESAIEKKVVDCFLSSFSTTEKIKNFNALDDFNPTNVAPIIKLDDETFCLFQLYSLCESLYESPFFWFQSDSQYFETAMKNRGDFTEDFTTARLTEVFGSRTNRVNTNVILKKGKDIVGEVDVLATYGDRLIVVQAKSKKLTIAARKGNDNALNSDFKNSVQKPMTKLSIALKSLRIKVSRHTLKTESESYWQESQKRYIQFALLLNTTQP</sequence>
<comment type="caution">
    <text evidence="1">The sequence shown here is derived from an EMBL/GenBank/DDBJ whole genome shotgun (WGS) entry which is preliminary data.</text>
</comment>
<reference evidence="1 2" key="1">
    <citation type="journal article" date="2013" name="Genome Announc.">
        <title>Genome Sequence of the Polycyclic Aromatic Hydrocarbon-Degrading Bacterium Strain Marinobacter nanhaiticus D15-8WT.</title>
        <authorList>
            <person name="Cui Z."/>
            <person name="Gao W."/>
            <person name="Li Q."/>
            <person name="Xu G."/>
            <person name="Zheng L."/>
        </authorList>
    </citation>
    <scope>NUCLEOTIDE SEQUENCE [LARGE SCALE GENOMIC DNA]</scope>
    <source>
        <strain evidence="1 2">D15-8W</strain>
    </source>
</reference>
<dbReference type="STRING" id="626887.J057_03650"/>